<reference evidence="2" key="1">
    <citation type="submission" date="2016-11" db="UniProtKB">
        <authorList>
            <consortium name="WormBaseParasite"/>
        </authorList>
    </citation>
    <scope>IDENTIFICATION</scope>
</reference>
<dbReference type="GO" id="GO:0006891">
    <property type="term" value="P:intra-Golgi vesicle-mediated transport"/>
    <property type="evidence" value="ECO:0007669"/>
    <property type="project" value="InterPro"/>
</dbReference>
<dbReference type="PANTHER" id="PTHR13228:SF3">
    <property type="entry name" value="CONSERVED OLIGOMERIC GOLGI COMPLEX SUBUNIT 5"/>
    <property type="match status" value="1"/>
</dbReference>
<evidence type="ECO:0000313" key="2">
    <source>
        <dbReference type="WBParaSite" id="L893_g2548.t1"/>
    </source>
</evidence>
<keyword evidence="1" id="KW-1185">Reference proteome</keyword>
<protein>
    <submittedName>
        <fullName evidence="2">Conserved oligomeric Golgi complex subunit 5</fullName>
    </submittedName>
</protein>
<organism evidence="1 2">
    <name type="scientific">Steinernema glaseri</name>
    <dbReference type="NCBI Taxonomy" id="37863"/>
    <lineage>
        <taxon>Eukaryota</taxon>
        <taxon>Metazoa</taxon>
        <taxon>Ecdysozoa</taxon>
        <taxon>Nematoda</taxon>
        <taxon>Chromadorea</taxon>
        <taxon>Rhabditida</taxon>
        <taxon>Tylenchina</taxon>
        <taxon>Panagrolaimomorpha</taxon>
        <taxon>Strongyloidoidea</taxon>
        <taxon>Steinernematidae</taxon>
        <taxon>Steinernema</taxon>
    </lineage>
</organism>
<dbReference type="Proteomes" id="UP000095287">
    <property type="component" value="Unplaced"/>
</dbReference>
<dbReference type="WBParaSite" id="L893_g2548.t1">
    <property type="protein sequence ID" value="L893_g2548.t1"/>
    <property type="gene ID" value="L893_g2548"/>
</dbReference>
<accession>A0A1I7ZEV8</accession>
<dbReference type="AlphaFoldDB" id="A0A1I7ZEV8"/>
<proteinExistence type="predicted"/>
<name>A0A1I7ZEV8_9BILA</name>
<dbReference type="InterPro" id="IPR019465">
    <property type="entry name" value="Cog5"/>
</dbReference>
<dbReference type="PANTHER" id="PTHR13228">
    <property type="entry name" value="CONSERVED OLIGOMERIC GOLGI COMPLEX COMPONENT 5"/>
    <property type="match status" value="1"/>
</dbReference>
<dbReference type="GO" id="GO:0017119">
    <property type="term" value="C:Golgi transport complex"/>
    <property type="evidence" value="ECO:0007669"/>
    <property type="project" value="InterPro"/>
</dbReference>
<sequence length="691" mass="78030">MPAGSGIIDQVEDYVWGKVDENEFLRGVIEDDSLNNDALLQKVEVIQDTLNAQLRKKVEANYPKLLEQVGAIEALDQMQSNFNAEMRLLFDRSEKIATEFEKVHQKLVQDVEAIENLHLMRRILADGLRCEQLVNRLMQAKGSDHLRRAEWVAELLAIRKENPSLVKVSWMRDNFMYRIDELARNVTTDTVKSLREAMTSLSASEVATCLKALVHLNARNSTIDQLVSETIADYDKTFLQLSTTATDEKKAVKQLTQIGHKLHATLEQFAMLDEEVALKMTKRLAKVITNRVQANADYAIKMVQSVLRVVSSHPDTIVAPLRDALAPLKQSILSQSLANLFTVVDNAFASPEGDESGDSFDSLQRNAVVDRVNSAMRQEVGSVAWDPNLRAEMEANVAKTLKYVGVKLEQSISLGGDSLKMTQRLTKRQMQNYALLQAASDIADAWPTQLSGPLLALIDATVKTIVTSVEETASVVLHSMHTDEERPKERGVSAYVKELCEHLRVARSHFTPIHAVLAKNNRMKHFVQHVLEQFLLQTTLRRPMTEQLEKAIARDLEYLCDNGLIAFDGRSGDGTALYDNYMEIAEFFRKSSIEKADPKHKPATLPLWVPIQLLIGESDAQLKSPHESTGWTIAEYVSWFNNHSNRERYHFYSTLLQSYNNSVIARQETEYVQNYPLILQLVEKGLNETAK</sequence>
<evidence type="ECO:0000313" key="1">
    <source>
        <dbReference type="Proteomes" id="UP000095287"/>
    </source>
</evidence>